<evidence type="ECO:0000256" key="3">
    <source>
        <dbReference type="ARBA" id="ARBA00022801"/>
    </source>
</evidence>
<dbReference type="Pfam" id="PF00884">
    <property type="entry name" value="Sulfatase"/>
    <property type="match status" value="1"/>
</dbReference>
<dbReference type="InterPro" id="IPR017850">
    <property type="entry name" value="Alkaline_phosphatase_core_sf"/>
</dbReference>
<dbReference type="EMBL" id="WKJQ01000001">
    <property type="protein sequence ID" value="MRW97065.1"/>
    <property type="molecule type" value="Genomic_DNA"/>
</dbReference>
<dbReference type="PROSITE" id="PS00149">
    <property type="entry name" value="SULFATASE_2"/>
    <property type="match status" value="1"/>
</dbReference>
<dbReference type="Gene3D" id="3.40.720.10">
    <property type="entry name" value="Alkaline Phosphatase, subunit A"/>
    <property type="match status" value="1"/>
</dbReference>
<dbReference type="AlphaFoldDB" id="A0A6A8G8I3"/>
<evidence type="ECO:0000313" key="7">
    <source>
        <dbReference type="EMBL" id="MRW97065.1"/>
    </source>
</evidence>
<evidence type="ECO:0000256" key="1">
    <source>
        <dbReference type="ARBA" id="ARBA00008779"/>
    </source>
</evidence>
<evidence type="ECO:0000256" key="2">
    <source>
        <dbReference type="ARBA" id="ARBA00022723"/>
    </source>
</evidence>
<dbReference type="GO" id="GO:0016740">
    <property type="term" value="F:transferase activity"/>
    <property type="evidence" value="ECO:0007669"/>
    <property type="project" value="UniProtKB-KW"/>
</dbReference>
<dbReference type="Proteomes" id="UP000443423">
    <property type="component" value="Unassembled WGS sequence"/>
</dbReference>
<accession>A0A6A8G8I3</accession>
<reference evidence="7 8" key="1">
    <citation type="submission" date="2019-11" db="EMBL/GenBank/DDBJ databases">
        <title>Whole genome sequence of Haloferax sp. MBLA0078.</title>
        <authorList>
            <person name="Seo M.-J."/>
            <person name="Cho E.-S."/>
        </authorList>
    </citation>
    <scope>NUCLEOTIDE SEQUENCE [LARGE SCALE GENOMIC DNA]</scope>
    <source>
        <strain evidence="7 8">MBLA0078</strain>
    </source>
</reference>
<evidence type="ECO:0000313" key="8">
    <source>
        <dbReference type="Proteomes" id="UP000443423"/>
    </source>
</evidence>
<evidence type="ECO:0000256" key="4">
    <source>
        <dbReference type="ARBA" id="ARBA00022837"/>
    </source>
</evidence>
<feature type="domain" description="Sulfatase N-terminal" evidence="6">
    <location>
        <begin position="32"/>
        <end position="443"/>
    </location>
</feature>
<keyword evidence="3 7" id="KW-0378">Hydrolase</keyword>
<dbReference type="GO" id="GO:0046872">
    <property type="term" value="F:metal ion binding"/>
    <property type="evidence" value="ECO:0007669"/>
    <property type="project" value="UniProtKB-KW"/>
</dbReference>
<dbReference type="InterPro" id="IPR050738">
    <property type="entry name" value="Sulfatase"/>
</dbReference>
<evidence type="ECO:0000256" key="5">
    <source>
        <dbReference type="SAM" id="MobiDB-lite"/>
    </source>
</evidence>
<dbReference type="GO" id="GO:0016787">
    <property type="term" value="F:hydrolase activity"/>
    <property type="evidence" value="ECO:0007669"/>
    <property type="project" value="UniProtKB-KW"/>
</dbReference>
<dbReference type="PROSITE" id="PS00523">
    <property type="entry name" value="SULFATASE_1"/>
    <property type="match status" value="1"/>
</dbReference>
<evidence type="ECO:0000259" key="6">
    <source>
        <dbReference type="Pfam" id="PF00884"/>
    </source>
</evidence>
<sequence length="772" mass="85880">MSGQEFHGRIGRTYDESEPWWPEQTRAPDDAPNVLMVVLDDVGFGQLGCYGGLVDTPNIDRLAENGLRYNNFHTTALCSPTRSCLLTGRNHHSNAMAAIAESSTGFPGYNGHIPHENGFLSEMLVEEGYSTYAIGKWHLGPAEATSAAGPYDRWPLGRGFERFYGFLGGDTDQYTPTLVYDNHQVEPPATPEEGYHFTEDIAQRTIEFIGDAKQVDPDKPFFTYFCPGACHAPHQVPKEWADKYAGEFDMGWDEAREQILKRQKELGIVPENTDLSPQNPDIVPWDSLSAEEQRLYARMMEVYAGFLEHTDAQIGKVLDYLEELGELDNTLVMLVSDNGASAEGGPTGSVNENHFFNNVPESLEENLEAMDGLGGPEYFNHYPWGWAWAGDTPFRRWKRESYRGGASDPLVVSWPEGIEARGEIREQFVHAIDLVPTVLETLGFEAPDEVKGVAQSPIEGTSFAYTFEEPDAPEQHVTQYFEMIGTRAIYHDGWRAVHPWPFGVPITAEDLSATTLEDSGWELYHIAEDFSEAHDVASEHPEKVLELAQLWWTEAGKYDVLPLDSRGVERLAEPRPQPGKPRNTYVYYPGTQHVPENAAVRVLNRDHSITADVTVPAGGTEGVLLAQGSRDGGYTLFVENNRLHYVHNYIGVEEYHVVADEPLPEGDISVRMEFETTGDPDIPNGEGAPGTVRLYYGDEQVGEGELPKTVPIMIGIIAGLSCGKDAVNAVSDVYRDRKPFAFTGDIARVTVDVSGEPFVHEEAELDRIMARE</sequence>
<dbReference type="InterPro" id="IPR024607">
    <property type="entry name" value="Sulfatase_CS"/>
</dbReference>
<dbReference type="PANTHER" id="PTHR42693:SF43">
    <property type="entry name" value="BLL2667 PROTEIN"/>
    <property type="match status" value="1"/>
</dbReference>
<dbReference type="SUPFAM" id="SSF53649">
    <property type="entry name" value="Alkaline phosphatase-like"/>
    <property type="match status" value="1"/>
</dbReference>
<dbReference type="OrthoDB" id="3164at2157"/>
<dbReference type="InterPro" id="IPR000917">
    <property type="entry name" value="Sulfatase_N"/>
</dbReference>
<dbReference type="Gene3D" id="3.30.1120.10">
    <property type="match status" value="1"/>
</dbReference>
<name>A0A6A8G8I3_9EURY</name>
<feature type="region of interest" description="Disordered" evidence="5">
    <location>
        <begin position="1"/>
        <end position="27"/>
    </location>
</feature>
<dbReference type="CDD" id="cd16025">
    <property type="entry name" value="PAS_like"/>
    <property type="match status" value="1"/>
</dbReference>
<gene>
    <name evidence="7" type="ORF">GJR99_10850</name>
</gene>
<protein>
    <submittedName>
        <fullName evidence="7">Sulfatase-like hydrolase/transferase</fullName>
    </submittedName>
</protein>
<organism evidence="7 8">
    <name type="scientific">Haloferax marinum</name>
    <dbReference type="NCBI Taxonomy" id="2666143"/>
    <lineage>
        <taxon>Archaea</taxon>
        <taxon>Methanobacteriati</taxon>
        <taxon>Methanobacteriota</taxon>
        <taxon>Stenosarchaea group</taxon>
        <taxon>Halobacteria</taxon>
        <taxon>Halobacteriales</taxon>
        <taxon>Haloferacaceae</taxon>
        <taxon>Haloferax</taxon>
    </lineage>
</organism>
<comment type="caution">
    <text evidence="7">The sequence shown here is derived from an EMBL/GenBank/DDBJ whole genome shotgun (WGS) entry which is preliminary data.</text>
</comment>
<proteinExistence type="inferred from homology"/>
<keyword evidence="7" id="KW-0808">Transferase</keyword>
<feature type="compositionally biased region" description="Basic and acidic residues" evidence="5">
    <location>
        <begin position="1"/>
        <end position="15"/>
    </location>
</feature>
<comment type="similarity">
    <text evidence="1">Belongs to the sulfatase family.</text>
</comment>
<dbReference type="PANTHER" id="PTHR42693">
    <property type="entry name" value="ARYLSULFATASE FAMILY MEMBER"/>
    <property type="match status" value="1"/>
</dbReference>
<keyword evidence="4" id="KW-0106">Calcium</keyword>
<keyword evidence="8" id="KW-1185">Reference proteome</keyword>
<keyword evidence="2" id="KW-0479">Metal-binding</keyword>
<dbReference type="RefSeq" id="WP_151112045.1">
    <property type="nucleotide sequence ID" value="NZ_WKJQ01000001.1"/>
</dbReference>